<dbReference type="Proteomes" id="UP000075714">
    <property type="component" value="Unassembled WGS sequence"/>
</dbReference>
<gene>
    <name evidence="1" type="ORF">GPECTOR_17g997</name>
</gene>
<dbReference type="EMBL" id="LSYV01000018">
    <property type="protein sequence ID" value="KXZ50356.1"/>
    <property type="molecule type" value="Genomic_DNA"/>
</dbReference>
<evidence type="ECO:0008006" key="3">
    <source>
        <dbReference type="Google" id="ProtNLM"/>
    </source>
</evidence>
<keyword evidence="2" id="KW-1185">Reference proteome</keyword>
<dbReference type="AlphaFoldDB" id="A0A150GKH6"/>
<dbReference type="SUPFAM" id="SSF51197">
    <property type="entry name" value="Clavaminate synthase-like"/>
    <property type="match status" value="1"/>
</dbReference>
<comment type="caution">
    <text evidence="1">The sequence shown here is derived from an EMBL/GenBank/DDBJ whole genome shotgun (WGS) entry which is preliminary data.</text>
</comment>
<sequence>MHYDFGPEDKSKMKEGAVTINSIRASQNKNSTNATRVASLLKPRSTGEYCDLPLLLRDQTGKKSKRARGTSILNSLAEAYGPIGEAAELGTQDCLYRDESCGRIILVGRQGHSTNLHLDQARSRNIIMACDGADVGEVLATWLFVNPDGLKLILDWAREQQPALVTWDNKGEKPFITNAGQEALQGIPELWKYIVIKEQHHGDIMTSQIGWAHQVMNLRTCVKVAWDEHDLLDCAAYFEMVHMALDANASELLLADAPALEEIMSRALADIRTEQVRLSNKRKEEAVLQGPKAKGTRY</sequence>
<protein>
    <recommendedName>
        <fullName evidence="3">JmjC domain-containing protein</fullName>
    </recommendedName>
</protein>
<organism evidence="1 2">
    <name type="scientific">Gonium pectorale</name>
    <name type="common">Green alga</name>
    <dbReference type="NCBI Taxonomy" id="33097"/>
    <lineage>
        <taxon>Eukaryota</taxon>
        <taxon>Viridiplantae</taxon>
        <taxon>Chlorophyta</taxon>
        <taxon>core chlorophytes</taxon>
        <taxon>Chlorophyceae</taxon>
        <taxon>CS clade</taxon>
        <taxon>Chlamydomonadales</taxon>
        <taxon>Volvocaceae</taxon>
        <taxon>Gonium</taxon>
    </lineage>
</organism>
<dbReference type="OrthoDB" id="562206at2759"/>
<dbReference type="Gene3D" id="2.60.120.650">
    <property type="entry name" value="Cupin"/>
    <property type="match status" value="1"/>
</dbReference>
<name>A0A150GKH6_GONPE</name>
<proteinExistence type="predicted"/>
<evidence type="ECO:0000313" key="2">
    <source>
        <dbReference type="Proteomes" id="UP000075714"/>
    </source>
</evidence>
<accession>A0A150GKH6</accession>
<evidence type="ECO:0000313" key="1">
    <source>
        <dbReference type="EMBL" id="KXZ50356.1"/>
    </source>
</evidence>
<reference evidence="2" key="1">
    <citation type="journal article" date="2016" name="Nat. Commun.">
        <title>The Gonium pectorale genome demonstrates co-option of cell cycle regulation during the evolution of multicellularity.</title>
        <authorList>
            <person name="Hanschen E.R."/>
            <person name="Marriage T.N."/>
            <person name="Ferris P.J."/>
            <person name="Hamaji T."/>
            <person name="Toyoda A."/>
            <person name="Fujiyama A."/>
            <person name="Neme R."/>
            <person name="Noguchi H."/>
            <person name="Minakuchi Y."/>
            <person name="Suzuki M."/>
            <person name="Kawai-Toyooka H."/>
            <person name="Smith D.R."/>
            <person name="Sparks H."/>
            <person name="Anderson J."/>
            <person name="Bakaric R."/>
            <person name="Luria V."/>
            <person name="Karger A."/>
            <person name="Kirschner M.W."/>
            <person name="Durand P.M."/>
            <person name="Michod R.E."/>
            <person name="Nozaki H."/>
            <person name="Olson B.J."/>
        </authorList>
    </citation>
    <scope>NUCLEOTIDE SEQUENCE [LARGE SCALE GENOMIC DNA]</scope>
    <source>
        <strain evidence="2">NIES-2863</strain>
    </source>
</reference>